<dbReference type="Proteomes" id="UP000639643">
    <property type="component" value="Unassembled WGS sequence"/>
</dbReference>
<proteinExistence type="predicted"/>
<dbReference type="AlphaFoldDB" id="A0A8H6MMI0"/>
<evidence type="ECO:0000256" key="2">
    <source>
        <dbReference type="ARBA" id="ARBA00023015"/>
    </source>
</evidence>
<evidence type="ECO:0008006" key="8">
    <source>
        <dbReference type="Google" id="ProtNLM"/>
    </source>
</evidence>
<sequence length="413" mass="45600">MIQGHLGQHESPEVPLNVDAQAFKLNWPSCRDFAPRPATDIPSLDYALYLTNTVKFHLGQTYHLFDEENFMKGLYEFYRNGPKMEPTADARLWYIQFLLVMAFGKALLVPGTPDQSPPSSGLVTRALELLPDSHGLYQDPMLSVEVLCCLALYLQSIDHRNSAYTYDSDITVQLPSTDPPVHKSMALGIHVVLSRLLAKVLNTVYGVDGKLDPVFLKSVQEVLRDMARLAPQLTAGFEFKLNNSEPASRLSATLNLLYHQQAFSSAFVLTLMAAIPGLLDRDTSYMETTFKILDTMVARGNVVAGFRKEELEKLQEMLQLARFPSQTSNEASTSGDQTLLNSGVLDTSTEELLDRGPATGSTVNGLASEKMLSIAGLLDWEPNMSALGDNQPAGSWLWDDDIAQDFDFSGGLL</sequence>
<dbReference type="EMBL" id="WIGM01001283">
    <property type="protein sequence ID" value="KAF6802262.1"/>
    <property type="molecule type" value="Genomic_DNA"/>
</dbReference>
<organism evidence="6 7">
    <name type="scientific">Colletotrichum musicola</name>
    <dbReference type="NCBI Taxonomy" id="2175873"/>
    <lineage>
        <taxon>Eukaryota</taxon>
        <taxon>Fungi</taxon>
        <taxon>Dikarya</taxon>
        <taxon>Ascomycota</taxon>
        <taxon>Pezizomycotina</taxon>
        <taxon>Sordariomycetes</taxon>
        <taxon>Hypocreomycetidae</taxon>
        <taxon>Glomerellales</taxon>
        <taxon>Glomerellaceae</taxon>
        <taxon>Colletotrichum</taxon>
        <taxon>Colletotrichum orchidearum species complex</taxon>
    </lineage>
</organism>
<dbReference type="PANTHER" id="PTHR47540">
    <property type="entry name" value="THIAMINE REPRESSIBLE GENES REGULATORY PROTEIN THI5"/>
    <property type="match status" value="1"/>
</dbReference>
<evidence type="ECO:0000313" key="6">
    <source>
        <dbReference type="EMBL" id="KAF6802262.1"/>
    </source>
</evidence>
<name>A0A8H6MMI0_9PEZI</name>
<keyword evidence="7" id="KW-1185">Reference proteome</keyword>
<comment type="caution">
    <text evidence="6">The sequence shown here is derived from an EMBL/GenBank/DDBJ whole genome shotgun (WGS) entry which is preliminary data.</text>
</comment>
<accession>A0A8H6MMI0</accession>
<keyword evidence="5" id="KW-0539">Nucleus</keyword>
<evidence type="ECO:0000256" key="5">
    <source>
        <dbReference type="ARBA" id="ARBA00023242"/>
    </source>
</evidence>
<dbReference type="PANTHER" id="PTHR47540:SF6">
    <property type="entry name" value="ZN(II)2CYS6 TRANSCRIPTION FACTOR (EUROFUNG)"/>
    <property type="match status" value="1"/>
</dbReference>
<evidence type="ECO:0000256" key="3">
    <source>
        <dbReference type="ARBA" id="ARBA00023125"/>
    </source>
</evidence>
<protein>
    <recommendedName>
        <fullName evidence="8">Transcription factor domain-containing protein</fullName>
    </recommendedName>
</protein>
<dbReference type="GO" id="GO:0043565">
    <property type="term" value="F:sequence-specific DNA binding"/>
    <property type="evidence" value="ECO:0007669"/>
    <property type="project" value="TreeGrafter"/>
</dbReference>
<evidence type="ECO:0000256" key="1">
    <source>
        <dbReference type="ARBA" id="ARBA00004123"/>
    </source>
</evidence>
<dbReference type="OrthoDB" id="3548654at2759"/>
<dbReference type="GO" id="GO:0045944">
    <property type="term" value="P:positive regulation of transcription by RNA polymerase II"/>
    <property type="evidence" value="ECO:0007669"/>
    <property type="project" value="TreeGrafter"/>
</dbReference>
<dbReference type="CDD" id="cd12148">
    <property type="entry name" value="fungal_TF_MHR"/>
    <property type="match status" value="1"/>
</dbReference>
<keyword evidence="2" id="KW-0805">Transcription regulation</keyword>
<keyword evidence="3" id="KW-0238">DNA-binding</keyword>
<comment type="subcellular location">
    <subcellularLocation>
        <location evidence="1">Nucleus</location>
    </subcellularLocation>
</comment>
<keyword evidence="4" id="KW-0804">Transcription</keyword>
<gene>
    <name evidence="6" type="ORF">CMUS01_15408</name>
</gene>
<dbReference type="InterPro" id="IPR051711">
    <property type="entry name" value="Stress_Response_Reg"/>
</dbReference>
<dbReference type="GO" id="GO:0005634">
    <property type="term" value="C:nucleus"/>
    <property type="evidence" value="ECO:0007669"/>
    <property type="project" value="UniProtKB-SubCell"/>
</dbReference>
<evidence type="ECO:0000256" key="4">
    <source>
        <dbReference type="ARBA" id="ARBA00023163"/>
    </source>
</evidence>
<evidence type="ECO:0000313" key="7">
    <source>
        <dbReference type="Proteomes" id="UP000639643"/>
    </source>
</evidence>
<reference evidence="6" key="1">
    <citation type="journal article" date="2020" name="Phytopathology">
        <title>Genome Sequence Resources of Colletotrichum truncatum, C. plurivorum, C. musicola, and C. sojae: Four Species Pathogenic to Soybean (Glycine max).</title>
        <authorList>
            <person name="Rogerio F."/>
            <person name="Boufleur T.R."/>
            <person name="Ciampi-Guillardi M."/>
            <person name="Sukno S.A."/>
            <person name="Thon M.R."/>
            <person name="Massola Junior N.S."/>
            <person name="Baroncelli R."/>
        </authorList>
    </citation>
    <scope>NUCLEOTIDE SEQUENCE</scope>
    <source>
        <strain evidence="6">LFN0074</strain>
    </source>
</reference>